<dbReference type="Proteomes" id="UP000198771">
    <property type="component" value="Unassembled WGS sequence"/>
</dbReference>
<dbReference type="NCBIfam" id="TIGR00254">
    <property type="entry name" value="GGDEF"/>
    <property type="match status" value="1"/>
</dbReference>
<dbReference type="GO" id="GO:0005886">
    <property type="term" value="C:plasma membrane"/>
    <property type="evidence" value="ECO:0007669"/>
    <property type="project" value="TreeGrafter"/>
</dbReference>
<dbReference type="STRING" id="617002.SAMN05660653_00235"/>
<comment type="catalytic activity">
    <reaction evidence="2">
        <text>2 GTP = 3',3'-c-di-GMP + 2 diphosphate</text>
        <dbReference type="Rhea" id="RHEA:24898"/>
        <dbReference type="ChEBI" id="CHEBI:33019"/>
        <dbReference type="ChEBI" id="CHEBI:37565"/>
        <dbReference type="ChEBI" id="CHEBI:58805"/>
        <dbReference type="EC" id="2.7.7.65"/>
    </reaction>
</comment>
<gene>
    <name evidence="4" type="ORF">SAMN05660653_00235</name>
</gene>
<name>A0A1G6A8K7_9BACT</name>
<dbReference type="PANTHER" id="PTHR45138">
    <property type="entry name" value="REGULATORY COMPONENTS OF SENSORY TRANSDUCTION SYSTEM"/>
    <property type="match status" value="1"/>
</dbReference>
<dbReference type="InterPro" id="IPR029016">
    <property type="entry name" value="GAF-like_dom_sf"/>
</dbReference>
<keyword evidence="5" id="KW-1185">Reference proteome</keyword>
<dbReference type="AlphaFoldDB" id="A0A1G6A8K7"/>
<dbReference type="OrthoDB" id="9759607at2"/>
<dbReference type="SUPFAM" id="SSF55781">
    <property type="entry name" value="GAF domain-like"/>
    <property type="match status" value="1"/>
</dbReference>
<dbReference type="SMART" id="SM00267">
    <property type="entry name" value="GGDEF"/>
    <property type="match status" value="1"/>
</dbReference>
<evidence type="ECO:0000256" key="1">
    <source>
        <dbReference type="ARBA" id="ARBA00012528"/>
    </source>
</evidence>
<evidence type="ECO:0000259" key="3">
    <source>
        <dbReference type="PROSITE" id="PS50887"/>
    </source>
</evidence>
<feature type="domain" description="GGDEF" evidence="3">
    <location>
        <begin position="350"/>
        <end position="484"/>
    </location>
</feature>
<dbReference type="GO" id="GO:1902201">
    <property type="term" value="P:negative regulation of bacterial-type flagellum-dependent cell motility"/>
    <property type="evidence" value="ECO:0007669"/>
    <property type="project" value="TreeGrafter"/>
</dbReference>
<sequence>MQGNQSHSRTEVLAIGLGPREEEEMQGILGPEFSLERFVFPCSGNGRPEMDNKLMALVSWRGVNGQIARLTRYSFSDENFPPRVLVLDAPVAQCDLERVVDAGFSSVLRYPFEPEKVKALVDQLMESQGLYKDLYHMAREICLEREILSRQADLLQFFNKILTNASFSLDTIEILHQAHEDLRILLPVKSVDAIFWQSNQNQELESEIFIHEHSGKQIQDRMIQFLLEHAEKHADQKIIGYHVNFMSKVESMEVIEDVREDDVLVLPLRFGGKSYGCISIASEKISRLGRDRLQTILAAVNHLALALRNALLFQQMRTRADRDALTRLPNRHYFDERMIQEVKRHQRYRIPLSLMMMDLDFFKSINDNYGHQAGDMVLQDIGRLLRDILRSSDIPARFGGEEFVVLLPHTTQEQAGILAGRILESIAKRRFHFKGKFFKVTASIGVASMETGFFAKNEDLLGEADAALYRAKASGRNMVCLAGEEDAEESRRQYA</sequence>
<reference evidence="4 5" key="1">
    <citation type="submission" date="2016-10" db="EMBL/GenBank/DDBJ databases">
        <authorList>
            <person name="de Groot N.N."/>
        </authorList>
    </citation>
    <scope>NUCLEOTIDE SEQUENCE [LARGE SCALE GENOMIC DNA]</scope>
    <source>
        <strain evidence="4 5">ASO4-2</strain>
    </source>
</reference>
<dbReference type="PROSITE" id="PS50887">
    <property type="entry name" value="GGDEF"/>
    <property type="match status" value="1"/>
</dbReference>
<dbReference type="InterPro" id="IPR029787">
    <property type="entry name" value="Nucleotide_cyclase"/>
</dbReference>
<dbReference type="GO" id="GO:0052621">
    <property type="term" value="F:diguanylate cyclase activity"/>
    <property type="evidence" value="ECO:0007669"/>
    <property type="project" value="UniProtKB-EC"/>
</dbReference>
<dbReference type="RefSeq" id="WP_161946146.1">
    <property type="nucleotide sequence ID" value="NZ_FMXO01000001.1"/>
</dbReference>
<accession>A0A1G6A8K7</accession>
<dbReference type="EMBL" id="FMXO01000001">
    <property type="protein sequence ID" value="SDB04754.1"/>
    <property type="molecule type" value="Genomic_DNA"/>
</dbReference>
<dbReference type="InterPro" id="IPR050469">
    <property type="entry name" value="Diguanylate_Cyclase"/>
</dbReference>
<dbReference type="Gene3D" id="3.30.450.40">
    <property type="match status" value="1"/>
</dbReference>
<evidence type="ECO:0000313" key="4">
    <source>
        <dbReference type="EMBL" id="SDB04754.1"/>
    </source>
</evidence>
<dbReference type="InterPro" id="IPR043128">
    <property type="entry name" value="Rev_trsase/Diguanyl_cyclase"/>
</dbReference>
<evidence type="ECO:0000256" key="2">
    <source>
        <dbReference type="ARBA" id="ARBA00034247"/>
    </source>
</evidence>
<dbReference type="Pfam" id="PF00990">
    <property type="entry name" value="GGDEF"/>
    <property type="match status" value="1"/>
</dbReference>
<proteinExistence type="predicted"/>
<dbReference type="CDD" id="cd01949">
    <property type="entry name" value="GGDEF"/>
    <property type="match status" value="1"/>
</dbReference>
<dbReference type="PANTHER" id="PTHR45138:SF9">
    <property type="entry name" value="DIGUANYLATE CYCLASE DGCM-RELATED"/>
    <property type="match status" value="1"/>
</dbReference>
<dbReference type="FunFam" id="3.30.70.270:FF:000001">
    <property type="entry name" value="Diguanylate cyclase domain protein"/>
    <property type="match status" value="1"/>
</dbReference>
<dbReference type="InterPro" id="IPR000160">
    <property type="entry name" value="GGDEF_dom"/>
</dbReference>
<dbReference type="GO" id="GO:0043709">
    <property type="term" value="P:cell adhesion involved in single-species biofilm formation"/>
    <property type="evidence" value="ECO:0007669"/>
    <property type="project" value="TreeGrafter"/>
</dbReference>
<dbReference type="Gene3D" id="3.30.70.270">
    <property type="match status" value="1"/>
</dbReference>
<evidence type="ECO:0000313" key="5">
    <source>
        <dbReference type="Proteomes" id="UP000198771"/>
    </source>
</evidence>
<organism evidence="4 5">
    <name type="scientific">Desulfonatronum thiosulfatophilum</name>
    <dbReference type="NCBI Taxonomy" id="617002"/>
    <lineage>
        <taxon>Bacteria</taxon>
        <taxon>Pseudomonadati</taxon>
        <taxon>Thermodesulfobacteriota</taxon>
        <taxon>Desulfovibrionia</taxon>
        <taxon>Desulfovibrionales</taxon>
        <taxon>Desulfonatronaceae</taxon>
        <taxon>Desulfonatronum</taxon>
    </lineage>
</organism>
<dbReference type="EC" id="2.7.7.65" evidence="1"/>
<dbReference type="SUPFAM" id="SSF55073">
    <property type="entry name" value="Nucleotide cyclase"/>
    <property type="match status" value="1"/>
</dbReference>
<protein>
    <recommendedName>
        <fullName evidence="1">diguanylate cyclase</fullName>
        <ecNumber evidence="1">2.7.7.65</ecNumber>
    </recommendedName>
</protein>